<gene>
    <name evidence="1" type="ORF">SAMN02745118_01359</name>
</gene>
<accession>A0A1T4M6S5</accession>
<dbReference type="PANTHER" id="PTHR32329:SF2">
    <property type="entry name" value="BIFUNCTIONAL PROTEIN [INCLUDES 2-HYDROXYACYL-COA DEHYDRATASE (N-TER) AND ITS ACTIVATOR DOMAIN (C_TERM)"/>
    <property type="match status" value="1"/>
</dbReference>
<dbReference type="Proteomes" id="UP000190625">
    <property type="component" value="Unassembled WGS sequence"/>
</dbReference>
<organism evidence="1 2">
    <name type="scientific">Selenihalanaerobacter shriftii</name>
    <dbReference type="NCBI Taxonomy" id="142842"/>
    <lineage>
        <taxon>Bacteria</taxon>
        <taxon>Bacillati</taxon>
        <taxon>Bacillota</taxon>
        <taxon>Clostridia</taxon>
        <taxon>Halanaerobiales</taxon>
        <taxon>Halobacteroidaceae</taxon>
        <taxon>Selenihalanaerobacter</taxon>
    </lineage>
</organism>
<protein>
    <submittedName>
        <fullName evidence="1">Predicted nucleotide-binding protein, sugar kinase/HSP70/actin superfamily</fullName>
    </submittedName>
</protein>
<dbReference type="InterPro" id="IPR051805">
    <property type="entry name" value="Dehydratase_Activator_Redct"/>
</dbReference>
<dbReference type="EMBL" id="FUWM01000010">
    <property type="protein sequence ID" value="SJZ62605.1"/>
    <property type="molecule type" value="Genomic_DNA"/>
</dbReference>
<dbReference type="PANTHER" id="PTHR32329">
    <property type="entry name" value="BIFUNCTIONAL PROTEIN [INCLUDES 2-HYDROXYACYL-COA DEHYDRATASE (N-TER) AND ITS ACTIVATOR DOMAIN (C_TERM)-RELATED"/>
    <property type="match status" value="1"/>
</dbReference>
<evidence type="ECO:0000313" key="1">
    <source>
        <dbReference type="EMBL" id="SJZ62605.1"/>
    </source>
</evidence>
<name>A0A1T4M6S5_9FIRM</name>
<keyword evidence="2" id="KW-1185">Reference proteome</keyword>
<reference evidence="2" key="1">
    <citation type="submission" date="2017-02" db="EMBL/GenBank/DDBJ databases">
        <authorList>
            <person name="Varghese N."/>
            <person name="Submissions S."/>
        </authorList>
    </citation>
    <scope>NUCLEOTIDE SEQUENCE [LARGE SCALE GENOMIC DNA]</scope>
    <source>
        <strain evidence="2">ATCC BAA-73</strain>
    </source>
</reference>
<dbReference type="Gene3D" id="3.40.50.11900">
    <property type="match status" value="1"/>
</dbReference>
<keyword evidence="1" id="KW-0418">Kinase</keyword>
<sequence length="366" mass="41684">MKVTFPHMGNMNISIKSLFENVGLDVLEPPPITKKTLDLGVKYSPEFACLPLKINVGNYIEALEAGADTIIMGGGIGPCRFGYYAEVQKEILTDLEYDYEMIVLEPFQSRWQNFIKQFKFIFKHVSWWKIMQAWKISWDKCQVIDEAAQYRNKMRAYALQPELVTKIHKEFLNNVDQAKNIENLYQNLVDFKNKVLNLELDFSRKPLKVGIVGEIYVVLEPFTNLNIEEKLGKMGVIVDRSIHLSDWVSEHLFSHLSEAEEEQRIKEAAEPYLKHFVGGHGLETIGKTAIYAEDGYDGVIQLAPFTCMPEIVAQSIIPEISRNEKIPVLSLILDEHTGDAGFITRLEAFVDLLARKKGDEVGGQVI</sequence>
<keyword evidence="1" id="KW-0808">Transferase</keyword>
<dbReference type="STRING" id="142842.SAMN02745118_01359"/>
<dbReference type="OrthoDB" id="9780120at2"/>
<dbReference type="RefSeq" id="WP_078809840.1">
    <property type="nucleotide sequence ID" value="NZ_FUWM01000010.1"/>
</dbReference>
<evidence type="ECO:0000313" key="2">
    <source>
        <dbReference type="Proteomes" id="UP000190625"/>
    </source>
</evidence>
<proteinExistence type="predicted"/>
<dbReference type="GO" id="GO:0016301">
    <property type="term" value="F:kinase activity"/>
    <property type="evidence" value="ECO:0007669"/>
    <property type="project" value="UniProtKB-KW"/>
</dbReference>
<dbReference type="AlphaFoldDB" id="A0A1T4M6S5"/>